<comment type="caution">
    <text evidence="4">The sequence shown here is derived from an EMBL/GenBank/DDBJ whole genome shotgun (WGS) entry which is preliminary data.</text>
</comment>
<gene>
    <name evidence="4" type="primary">GAPCP1_2</name>
    <name evidence="5" type="synonym">GAPCP1_0</name>
    <name evidence="3" type="synonym">GAPCP1_3</name>
    <name evidence="4" type="ORF">Zm00014a_004577</name>
    <name evidence="3" type="ORF">Zm00014a_011508</name>
    <name evidence="5" type="ORF">Zm00014a_025809</name>
</gene>
<dbReference type="Proteomes" id="UP000251960">
    <property type="component" value="Chromosome 5"/>
</dbReference>
<dbReference type="Gene3D" id="3.40.50.720">
    <property type="entry name" value="NAD(P)-binding Rossmann-like Domain"/>
    <property type="match status" value="1"/>
</dbReference>
<reference evidence="4 6" key="1">
    <citation type="journal article" date="2018" name="Nat. Genet.">
        <title>Extensive intraspecific gene order and gene structural variations between Mo17 and other maize genomes.</title>
        <authorList>
            <person name="Sun S."/>
            <person name="Zhou Y."/>
            <person name="Chen J."/>
            <person name="Shi J."/>
            <person name="Zhao H."/>
            <person name="Zhao H."/>
            <person name="Song W."/>
            <person name="Zhang M."/>
            <person name="Cui Y."/>
            <person name="Dong X."/>
            <person name="Liu H."/>
            <person name="Ma X."/>
            <person name="Jiao Y."/>
            <person name="Wang B."/>
            <person name="Wei X."/>
            <person name="Stein J.C."/>
            <person name="Glaubitz J.C."/>
            <person name="Lu F."/>
            <person name="Yu G."/>
            <person name="Liang C."/>
            <person name="Fengler K."/>
            <person name="Li B."/>
            <person name="Rafalski A."/>
            <person name="Schnable P.S."/>
            <person name="Ware D.H."/>
            <person name="Buckler E.S."/>
            <person name="Lai J."/>
        </authorList>
    </citation>
    <scope>NUCLEOTIDE SEQUENCE [LARGE SCALE GENOMIC DNA]</scope>
    <source>
        <strain evidence="6">cv. Missouri 17</strain>
        <tissue evidence="4">Seedling</tissue>
    </source>
</reference>
<dbReference type="AlphaFoldDB" id="A0A3L6D711"/>
<evidence type="ECO:0000313" key="5">
    <source>
        <dbReference type="EMBL" id="PWZ23976.1"/>
    </source>
</evidence>
<comment type="similarity">
    <text evidence="1">Belongs to the glyceraldehyde-3-phosphate dehydrogenase family.</text>
</comment>
<evidence type="ECO:0000313" key="4">
    <source>
        <dbReference type="EMBL" id="PWZ04350.1"/>
    </source>
</evidence>
<dbReference type="EMBL" id="NCVQ01000006">
    <property type="protein sequence ID" value="PWZ23976.1"/>
    <property type="molecule type" value="Genomic_DNA"/>
</dbReference>
<evidence type="ECO:0000313" key="3">
    <source>
        <dbReference type="EMBL" id="PWZ04097.1"/>
    </source>
</evidence>
<sequence>MVVVARSGISVRQRRMNDRRQGTGRKSVTISPELTQSRNRVHLRSIFSKDLLTHKQCGAKKVVTYADAPMFVVGVNENSYDPKMNVVSNANCTTNCLAPLAKSPSALGGLDECAQEHLQKPELVTMLAELSSGFWEAVQSREGAFWPLQTEQ</sequence>
<dbReference type="FunFam" id="3.40.50.720:FF:001319">
    <property type="entry name" value="Glyceraldehyde-3-phosphate dehydrogenase GAPC1 cytosolic"/>
    <property type="match status" value="1"/>
</dbReference>
<proteinExistence type="inferred from homology"/>
<protein>
    <submittedName>
        <fullName evidence="4">Glyceraldehyde-3-phosphate dehydrogenase GAPCP1, chloroplastic</fullName>
    </submittedName>
</protein>
<dbReference type="GO" id="GO:0016620">
    <property type="term" value="F:oxidoreductase activity, acting on the aldehyde or oxo group of donors, NAD or NADP as acceptor"/>
    <property type="evidence" value="ECO:0007669"/>
    <property type="project" value="InterPro"/>
</dbReference>
<dbReference type="PANTHER" id="PTHR10836:SF119">
    <property type="entry name" value="GLYCERALDEHYDE-3-PHOSPHATE DEHYDROGENASE"/>
    <property type="match status" value="1"/>
</dbReference>
<evidence type="ECO:0000256" key="2">
    <source>
        <dbReference type="ARBA" id="ARBA00023002"/>
    </source>
</evidence>
<dbReference type="EMBL" id="NCVQ01000429">
    <property type="protein sequence ID" value="PWZ04350.1"/>
    <property type="molecule type" value="Genomic_DNA"/>
</dbReference>
<dbReference type="PANTHER" id="PTHR10836">
    <property type="entry name" value="GLYCERALDEHYDE 3-PHOSPHATE DEHYDROGENASE"/>
    <property type="match status" value="1"/>
</dbReference>
<dbReference type="SUPFAM" id="SSF51735">
    <property type="entry name" value="NAD(P)-binding Rossmann-fold domains"/>
    <property type="match status" value="1"/>
</dbReference>
<dbReference type="InterPro" id="IPR020831">
    <property type="entry name" value="GlycerAld/Erythrose_P_DH"/>
</dbReference>
<accession>A0A3L6D711</accession>
<organism evidence="4 6">
    <name type="scientific">Zea mays</name>
    <name type="common">Maize</name>
    <dbReference type="NCBI Taxonomy" id="4577"/>
    <lineage>
        <taxon>Eukaryota</taxon>
        <taxon>Viridiplantae</taxon>
        <taxon>Streptophyta</taxon>
        <taxon>Embryophyta</taxon>
        <taxon>Tracheophyta</taxon>
        <taxon>Spermatophyta</taxon>
        <taxon>Magnoliopsida</taxon>
        <taxon>Liliopsida</taxon>
        <taxon>Poales</taxon>
        <taxon>Poaceae</taxon>
        <taxon>PACMAD clade</taxon>
        <taxon>Panicoideae</taxon>
        <taxon>Andropogonodae</taxon>
        <taxon>Andropogoneae</taxon>
        <taxon>Tripsacinae</taxon>
        <taxon>Zea</taxon>
    </lineage>
</organism>
<dbReference type="SMR" id="A0A3L6D711"/>
<dbReference type="InterPro" id="IPR036291">
    <property type="entry name" value="NAD(P)-bd_dom_sf"/>
</dbReference>
<keyword evidence="2" id="KW-0560">Oxidoreductase</keyword>
<name>A0A3L6D711_MAIZE</name>
<dbReference type="EMBL" id="NCVQ01000957">
    <property type="protein sequence ID" value="PWZ04097.1"/>
    <property type="molecule type" value="Genomic_DNA"/>
</dbReference>
<dbReference type="PRINTS" id="PR00078">
    <property type="entry name" value="G3PDHDRGNASE"/>
</dbReference>
<evidence type="ECO:0000313" key="6">
    <source>
        <dbReference type="Proteomes" id="UP000251960"/>
    </source>
</evidence>
<evidence type="ECO:0000256" key="1">
    <source>
        <dbReference type="ARBA" id="ARBA00007406"/>
    </source>
</evidence>